<keyword evidence="3" id="KW-1185">Reference proteome</keyword>
<reference evidence="2 3" key="1">
    <citation type="journal article" date="2017" name="Nat. Ecol. Evol.">
        <title>Scallop genome provides insights into evolution of bilaterian karyotype and development.</title>
        <authorList>
            <person name="Wang S."/>
            <person name="Zhang J."/>
            <person name="Jiao W."/>
            <person name="Li J."/>
            <person name="Xun X."/>
            <person name="Sun Y."/>
            <person name="Guo X."/>
            <person name="Huan P."/>
            <person name="Dong B."/>
            <person name="Zhang L."/>
            <person name="Hu X."/>
            <person name="Sun X."/>
            <person name="Wang J."/>
            <person name="Zhao C."/>
            <person name="Wang Y."/>
            <person name="Wang D."/>
            <person name="Huang X."/>
            <person name="Wang R."/>
            <person name="Lv J."/>
            <person name="Li Y."/>
            <person name="Zhang Z."/>
            <person name="Liu B."/>
            <person name="Lu W."/>
            <person name="Hui Y."/>
            <person name="Liang J."/>
            <person name="Zhou Z."/>
            <person name="Hou R."/>
            <person name="Li X."/>
            <person name="Liu Y."/>
            <person name="Li H."/>
            <person name="Ning X."/>
            <person name="Lin Y."/>
            <person name="Zhao L."/>
            <person name="Xing Q."/>
            <person name="Dou J."/>
            <person name="Li Y."/>
            <person name="Mao J."/>
            <person name="Guo H."/>
            <person name="Dou H."/>
            <person name="Li T."/>
            <person name="Mu C."/>
            <person name="Jiang W."/>
            <person name="Fu Q."/>
            <person name="Fu X."/>
            <person name="Miao Y."/>
            <person name="Liu J."/>
            <person name="Yu Q."/>
            <person name="Li R."/>
            <person name="Liao H."/>
            <person name="Li X."/>
            <person name="Kong Y."/>
            <person name="Jiang Z."/>
            <person name="Chourrout D."/>
            <person name="Li R."/>
            <person name="Bao Z."/>
        </authorList>
    </citation>
    <scope>NUCLEOTIDE SEQUENCE [LARGE SCALE GENOMIC DNA]</scope>
    <source>
        <strain evidence="2 3">PY_sf001</strain>
    </source>
</reference>
<dbReference type="Proteomes" id="UP000242188">
    <property type="component" value="Unassembled WGS sequence"/>
</dbReference>
<dbReference type="AlphaFoldDB" id="A0A210R497"/>
<name>A0A210R497_MIZYE</name>
<accession>A0A210R497</accession>
<dbReference type="EMBL" id="NEDP02000462">
    <property type="protein sequence ID" value="OWF55798.1"/>
    <property type="molecule type" value="Genomic_DNA"/>
</dbReference>
<comment type="caution">
    <text evidence="2">The sequence shown here is derived from an EMBL/GenBank/DDBJ whole genome shotgun (WGS) entry which is preliminary data.</text>
</comment>
<protein>
    <submittedName>
        <fullName evidence="2">Uncharacterized protein</fullName>
    </submittedName>
</protein>
<evidence type="ECO:0000313" key="2">
    <source>
        <dbReference type="EMBL" id="OWF55798.1"/>
    </source>
</evidence>
<proteinExistence type="predicted"/>
<evidence type="ECO:0000313" key="3">
    <source>
        <dbReference type="Proteomes" id="UP000242188"/>
    </source>
</evidence>
<keyword evidence="1" id="KW-0732">Signal</keyword>
<sequence>MCECVSTRLWNNVSNLKSWFVLTILCSVYFEVRSECPMGAVESMRRCIRTSLPNFGLGPPAGEPPNALREGIDMMRESCENSKLVVAAECMQNILDRCRGMTEEEQLLQRLFDKDEIVNTVRFFCDNLHIYERHTKCIMDQHAAASECSSAAKMSYTIKISANAPIDVLILSTCTFLDEAASCLTGTVDLNCGNEAASFLETILLGTRPPACGDKMPVYSVDGNSGSDDANILSGKTNCLIISIILTIVFQLRRMFL</sequence>
<gene>
    <name evidence="2" type="ORF">KP79_PYT10839</name>
</gene>
<feature type="signal peptide" evidence="1">
    <location>
        <begin position="1"/>
        <end position="34"/>
    </location>
</feature>
<evidence type="ECO:0000256" key="1">
    <source>
        <dbReference type="SAM" id="SignalP"/>
    </source>
</evidence>
<organism evidence="2 3">
    <name type="scientific">Mizuhopecten yessoensis</name>
    <name type="common">Japanese scallop</name>
    <name type="synonym">Patinopecten yessoensis</name>
    <dbReference type="NCBI Taxonomy" id="6573"/>
    <lineage>
        <taxon>Eukaryota</taxon>
        <taxon>Metazoa</taxon>
        <taxon>Spiralia</taxon>
        <taxon>Lophotrochozoa</taxon>
        <taxon>Mollusca</taxon>
        <taxon>Bivalvia</taxon>
        <taxon>Autobranchia</taxon>
        <taxon>Pteriomorphia</taxon>
        <taxon>Pectinida</taxon>
        <taxon>Pectinoidea</taxon>
        <taxon>Pectinidae</taxon>
        <taxon>Mizuhopecten</taxon>
    </lineage>
</organism>
<feature type="chain" id="PRO_5013143465" evidence="1">
    <location>
        <begin position="35"/>
        <end position="257"/>
    </location>
</feature>
<dbReference type="OrthoDB" id="6108238at2759"/>